<name>A0AAP0KVY5_9MAGN</name>
<protein>
    <submittedName>
        <fullName evidence="2">Uncharacterized protein</fullName>
    </submittedName>
</protein>
<keyword evidence="3" id="KW-1185">Reference proteome</keyword>
<dbReference type="AlphaFoldDB" id="A0AAP0KVY5"/>
<evidence type="ECO:0000313" key="2">
    <source>
        <dbReference type="EMBL" id="KAK9158822.1"/>
    </source>
</evidence>
<accession>A0AAP0KVY5</accession>
<dbReference type="EMBL" id="JBBNAG010000002">
    <property type="protein sequence ID" value="KAK9158822.1"/>
    <property type="molecule type" value="Genomic_DNA"/>
</dbReference>
<dbReference type="Proteomes" id="UP001419268">
    <property type="component" value="Unassembled WGS sequence"/>
</dbReference>
<gene>
    <name evidence="2" type="ORF">Scep_005396</name>
</gene>
<evidence type="ECO:0000313" key="3">
    <source>
        <dbReference type="Proteomes" id="UP001419268"/>
    </source>
</evidence>
<feature type="region of interest" description="Disordered" evidence="1">
    <location>
        <begin position="1"/>
        <end position="57"/>
    </location>
</feature>
<feature type="compositionally biased region" description="Acidic residues" evidence="1">
    <location>
        <begin position="26"/>
        <end position="52"/>
    </location>
</feature>
<comment type="caution">
    <text evidence="2">The sequence shown here is derived from an EMBL/GenBank/DDBJ whole genome shotgun (WGS) entry which is preliminary data.</text>
</comment>
<reference evidence="2 3" key="1">
    <citation type="submission" date="2024-01" db="EMBL/GenBank/DDBJ databases">
        <title>Genome assemblies of Stephania.</title>
        <authorList>
            <person name="Yang L."/>
        </authorList>
    </citation>
    <scope>NUCLEOTIDE SEQUENCE [LARGE SCALE GENOMIC DNA]</scope>
    <source>
        <strain evidence="2">JXDWG</strain>
        <tissue evidence="2">Leaf</tissue>
    </source>
</reference>
<organism evidence="2 3">
    <name type="scientific">Stephania cephalantha</name>
    <dbReference type="NCBI Taxonomy" id="152367"/>
    <lineage>
        <taxon>Eukaryota</taxon>
        <taxon>Viridiplantae</taxon>
        <taxon>Streptophyta</taxon>
        <taxon>Embryophyta</taxon>
        <taxon>Tracheophyta</taxon>
        <taxon>Spermatophyta</taxon>
        <taxon>Magnoliopsida</taxon>
        <taxon>Ranunculales</taxon>
        <taxon>Menispermaceae</taxon>
        <taxon>Menispermoideae</taxon>
        <taxon>Cissampelideae</taxon>
        <taxon>Stephania</taxon>
    </lineage>
</organism>
<sequence>MLASQWKKGNLKQMKPRMTRAYKEDSGDEEGNEGSDDEEQGGEEGVELDAADENEKMDVTEEGVANRVGDHEGQEEIVANMEEETREVTVTLVTGQHTHVIGQRAPVTSQHGSQPLCAEEIMKKFDAMQHSMQQAHTEMHQTFRGWNENQETQYRQRLLLLRGGLKQKIGHTLRTI</sequence>
<proteinExistence type="predicted"/>
<evidence type="ECO:0000256" key="1">
    <source>
        <dbReference type="SAM" id="MobiDB-lite"/>
    </source>
</evidence>